<dbReference type="InterPro" id="IPR004864">
    <property type="entry name" value="LEA_2"/>
</dbReference>
<keyword evidence="2 5" id="KW-0812">Transmembrane</keyword>
<protein>
    <submittedName>
        <fullName evidence="8">Uncharacterized protein LOC113870132</fullName>
    </submittedName>
</protein>
<reference evidence="8" key="2">
    <citation type="submission" date="2025-08" db="UniProtKB">
        <authorList>
            <consortium name="RefSeq"/>
        </authorList>
    </citation>
    <scope>IDENTIFICATION</scope>
    <source>
        <tissue evidence="8">Young leaves</tissue>
    </source>
</reference>
<keyword evidence="3 5" id="KW-1133">Transmembrane helix</keyword>
<keyword evidence="7" id="KW-1185">Reference proteome</keyword>
<accession>A0A8B8M5U8</accession>
<comment type="subcellular location">
    <subcellularLocation>
        <location evidence="1">Membrane</location>
        <topology evidence="1">Single-pass membrane protein</topology>
    </subcellularLocation>
</comment>
<dbReference type="PANTHER" id="PTHR31234">
    <property type="entry name" value="LATE EMBRYOGENESIS ABUNDANT (LEA) HYDROXYPROLINE-RICH GLYCOPROTEIN FAMILY"/>
    <property type="match status" value="1"/>
</dbReference>
<dbReference type="Pfam" id="PF03168">
    <property type="entry name" value="LEA_2"/>
    <property type="match status" value="1"/>
</dbReference>
<gene>
    <name evidence="8" type="primary">LOC113870132</name>
</gene>
<dbReference type="GO" id="GO:0098542">
    <property type="term" value="P:defense response to other organism"/>
    <property type="evidence" value="ECO:0007669"/>
    <property type="project" value="InterPro"/>
</dbReference>
<proteinExistence type="predicted"/>
<keyword evidence="4 5" id="KW-0472">Membrane</keyword>
<dbReference type="PANTHER" id="PTHR31234:SF65">
    <property type="entry name" value="LATE EMBRYOGENESIS ABUNDANT PROTEIN, LEA_2 SUBGROUP"/>
    <property type="match status" value="1"/>
</dbReference>
<dbReference type="InterPro" id="IPR044839">
    <property type="entry name" value="NDR1-like"/>
</dbReference>
<dbReference type="SUPFAM" id="SSF117070">
    <property type="entry name" value="LEA14-like"/>
    <property type="match status" value="1"/>
</dbReference>
<feature type="domain" description="Late embryogenesis abundant protein LEA-2 subgroup" evidence="6">
    <location>
        <begin position="71"/>
        <end position="161"/>
    </location>
</feature>
<dbReference type="Proteomes" id="UP000694853">
    <property type="component" value="Unplaced"/>
</dbReference>
<dbReference type="KEGG" id="aprc:113870132"/>
<evidence type="ECO:0000256" key="2">
    <source>
        <dbReference type="ARBA" id="ARBA00022692"/>
    </source>
</evidence>
<reference evidence="7" key="1">
    <citation type="journal article" date="2019" name="Toxins">
        <title>Detection of Abrin-Like and Prepropulchellin-Like Toxin Genes and Transcripts Using Whole Genome Sequencing and Full-Length Transcript Sequencing of Abrus precatorius.</title>
        <authorList>
            <person name="Hovde B.T."/>
            <person name="Daligault H.E."/>
            <person name="Hanschen E.R."/>
            <person name="Kunde Y.A."/>
            <person name="Johnson M.B."/>
            <person name="Starkenburg S.R."/>
            <person name="Johnson S.L."/>
        </authorList>
    </citation>
    <scope>NUCLEOTIDE SEQUENCE [LARGE SCALE GENOMIC DNA]</scope>
</reference>
<dbReference type="GeneID" id="113870132"/>
<evidence type="ECO:0000313" key="8">
    <source>
        <dbReference type="RefSeq" id="XP_027362534.1"/>
    </source>
</evidence>
<organism evidence="7 8">
    <name type="scientific">Abrus precatorius</name>
    <name type="common">Indian licorice</name>
    <name type="synonym">Glycine abrus</name>
    <dbReference type="NCBI Taxonomy" id="3816"/>
    <lineage>
        <taxon>Eukaryota</taxon>
        <taxon>Viridiplantae</taxon>
        <taxon>Streptophyta</taxon>
        <taxon>Embryophyta</taxon>
        <taxon>Tracheophyta</taxon>
        <taxon>Spermatophyta</taxon>
        <taxon>Magnoliopsida</taxon>
        <taxon>eudicotyledons</taxon>
        <taxon>Gunneridae</taxon>
        <taxon>Pentapetalae</taxon>
        <taxon>rosids</taxon>
        <taxon>fabids</taxon>
        <taxon>Fabales</taxon>
        <taxon>Fabaceae</taxon>
        <taxon>Papilionoideae</taxon>
        <taxon>50 kb inversion clade</taxon>
        <taxon>NPAAA clade</taxon>
        <taxon>indigoferoid/millettioid clade</taxon>
        <taxon>Abreae</taxon>
        <taxon>Abrus</taxon>
    </lineage>
</organism>
<evidence type="ECO:0000313" key="7">
    <source>
        <dbReference type="Proteomes" id="UP000694853"/>
    </source>
</evidence>
<evidence type="ECO:0000256" key="4">
    <source>
        <dbReference type="ARBA" id="ARBA00023136"/>
    </source>
</evidence>
<dbReference type="AlphaFoldDB" id="A0A8B8M5U8"/>
<dbReference type="OrthoDB" id="674678at2759"/>
<dbReference type="GO" id="GO:0016020">
    <property type="term" value="C:membrane"/>
    <property type="evidence" value="ECO:0007669"/>
    <property type="project" value="UniProtKB-SubCell"/>
</dbReference>
<evidence type="ECO:0000259" key="6">
    <source>
        <dbReference type="Pfam" id="PF03168"/>
    </source>
</evidence>
<feature type="transmembrane region" description="Helical" evidence="5">
    <location>
        <begin position="12"/>
        <end position="37"/>
    </location>
</feature>
<dbReference type="RefSeq" id="XP_027362534.1">
    <property type="nucleotide sequence ID" value="XM_027506733.1"/>
</dbReference>
<evidence type="ECO:0000256" key="1">
    <source>
        <dbReference type="ARBA" id="ARBA00004167"/>
    </source>
</evidence>
<evidence type="ECO:0000256" key="3">
    <source>
        <dbReference type="ARBA" id="ARBA00022989"/>
    </source>
</evidence>
<sequence>MGCGMRCSKGLKICCGVTAILLIILVVIAVVLFFTVFKPKDPEIILQSVKLERFHLIWPTAELDVSLGIEVTVQNPNHGSFSYHNSTAYLNYCGNLVGEAPVPEDTILAHQDHNISTTLNFFAEISKFKDLPSDYDRGVINFTTTTTLLGKVRILDLFKIKATSYSTCDLAIFVHDQSVNSTCDTNIKL</sequence>
<name>A0A8B8M5U8_ABRPR</name>
<evidence type="ECO:0000256" key="5">
    <source>
        <dbReference type="SAM" id="Phobius"/>
    </source>
</evidence>